<feature type="transmembrane region" description="Helical" evidence="6">
    <location>
        <begin position="179"/>
        <end position="202"/>
    </location>
</feature>
<dbReference type="PANTHER" id="PTHR22945:SF25">
    <property type="entry name" value="SERPENTINE RECEPTOR, CLASS D (DELTA)"/>
    <property type="match status" value="1"/>
</dbReference>
<dbReference type="SUPFAM" id="SSF81321">
    <property type="entry name" value="Family A G protein-coupled receptor-like"/>
    <property type="match status" value="1"/>
</dbReference>
<gene>
    <name evidence="7" type="ORF">CAUJ_LOCUS3819</name>
</gene>
<evidence type="ECO:0000313" key="7">
    <source>
        <dbReference type="EMBL" id="CAD6187900.1"/>
    </source>
</evidence>
<protein>
    <submittedName>
        <fullName evidence="7">Uncharacterized protein</fullName>
    </submittedName>
</protein>
<comment type="caution">
    <text evidence="7">The sequence shown here is derived from an EMBL/GenBank/DDBJ whole genome shotgun (WGS) entry which is preliminary data.</text>
</comment>
<dbReference type="OrthoDB" id="5865968at2759"/>
<evidence type="ECO:0000256" key="2">
    <source>
        <dbReference type="ARBA" id="ARBA00009166"/>
    </source>
</evidence>
<dbReference type="Proteomes" id="UP000835052">
    <property type="component" value="Unassembled WGS sequence"/>
</dbReference>
<evidence type="ECO:0000256" key="3">
    <source>
        <dbReference type="ARBA" id="ARBA00022692"/>
    </source>
</evidence>
<feature type="transmembrane region" description="Helical" evidence="6">
    <location>
        <begin position="143"/>
        <end position="159"/>
    </location>
</feature>
<dbReference type="InterPro" id="IPR019421">
    <property type="entry name" value="7TM_GPCR_serpentine_rcpt_Srd"/>
</dbReference>
<evidence type="ECO:0000256" key="4">
    <source>
        <dbReference type="ARBA" id="ARBA00022989"/>
    </source>
</evidence>
<feature type="transmembrane region" description="Helical" evidence="6">
    <location>
        <begin position="227"/>
        <end position="250"/>
    </location>
</feature>
<dbReference type="GO" id="GO:0016020">
    <property type="term" value="C:membrane"/>
    <property type="evidence" value="ECO:0007669"/>
    <property type="project" value="UniProtKB-SubCell"/>
</dbReference>
<dbReference type="PANTHER" id="PTHR22945">
    <property type="entry name" value="SERPENTINE RECEPTOR, CLASS D DELTA"/>
    <property type="match status" value="1"/>
</dbReference>
<keyword evidence="4 6" id="KW-1133">Transmembrane helix</keyword>
<evidence type="ECO:0000256" key="1">
    <source>
        <dbReference type="ARBA" id="ARBA00004141"/>
    </source>
</evidence>
<dbReference type="InterPro" id="IPR050920">
    <property type="entry name" value="Nematode_rcpt-like_delta"/>
</dbReference>
<evidence type="ECO:0000313" key="8">
    <source>
        <dbReference type="Proteomes" id="UP000835052"/>
    </source>
</evidence>
<reference evidence="7" key="1">
    <citation type="submission" date="2020-10" db="EMBL/GenBank/DDBJ databases">
        <authorList>
            <person name="Kikuchi T."/>
        </authorList>
    </citation>
    <scope>NUCLEOTIDE SEQUENCE</scope>
    <source>
        <strain evidence="7">NKZ352</strain>
    </source>
</reference>
<feature type="transmembrane region" description="Helical" evidence="6">
    <location>
        <begin position="262"/>
        <end position="287"/>
    </location>
</feature>
<proteinExistence type="inferred from homology"/>
<evidence type="ECO:0000256" key="6">
    <source>
        <dbReference type="SAM" id="Phobius"/>
    </source>
</evidence>
<feature type="transmembrane region" description="Helical" evidence="6">
    <location>
        <begin position="24"/>
        <end position="45"/>
    </location>
</feature>
<dbReference type="EMBL" id="CAJGYM010000007">
    <property type="protein sequence ID" value="CAD6187900.1"/>
    <property type="molecule type" value="Genomic_DNA"/>
</dbReference>
<keyword evidence="3 6" id="KW-0812">Transmembrane</keyword>
<keyword evidence="5 6" id="KW-0472">Membrane</keyword>
<organism evidence="7 8">
    <name type="scientific">Caenorhabditis auriculariae</name>
    <dbReference type="NCBI Taxonomy" id="2777116"/>
    <lineage>
        <taxon>Eukaryota</taxon>
        <taxon>Metazoa</taxon>
        <taxon>Ecdysozoa</taxon>
        <taxon>Nematoda</taxon>
        <taxon>Chromadorea</taxon>
        <taxon>Rhabditida</taxon>
        <taxon>Rhabditina</taxon>
        <taxon>Rhabditomorpha</taxon>
        <taxon>Rhabditoidea</taxon>
        <taxon>Rhabditidae</taxon>
        <taxon>Peloderinae</taxon>
        <taxon>Caenorhabditis</taxon>
    </lineage>
</organism>
<dbReference type="AlphaFoldDB" id="A0A8S1H362"/>
<name>A0A8S1H362_9PELO</name>
<accession>A0A8S1H362</accession>
<dbReference type="Pfam" id="PF10317">
    <property type="entry name" value="7TM_GPCR_Srd"/>
    <property type="match status" value="2"/>
</dbReference>
<feature type="transmembrane region" description="Helical" evidence="6">
    <location>
        <begin position="57"/>
        <end position="77"/>
    </location>
</feature>
<comment type="similarity">
    <text evidence="2">Belongs to the nematode receptor-like protein srd family.</text>
</comment>
<keyword evidence="8" id="KW-1185">Reference proteome</keyword>
<sequence>MKSLQINATVEYIDTRNIEIGFRVYYAVLGFSSLTSNFLLLFLVIKKSPKSFSDYRILLANTCINQMFAVLNSYFMHQRVLVSFDSMALLPIGPCRYFGPLACFVSYNLYNGFQWNASVSILLSMHFRRSLIKMKLVDRRKMLQNLLIGYAVFVNLMAHPEYSLEKYGPIGGFVSISDIIYTMNTTLLFGSCCLMPILIFYWRFDVLKVLNDANSSFSERTKQSSRLMIHALTFQALLPMTCYVPNVFYFLTSTTAGGSITFMEYVIVALCSFPCLADPIFTIYFVAPFRAWVTRHLLRQKPSNFDRPPPSVTVTVFRQHSRIHSN</sequence>
<evidence type="ECO:0000256" key="5">
    <source>
        <dbReference type="ARBA" id="ARBA00023136"/>
    </source>
</evidence>
<comment type="subcellular location">
    <subcellularLocation>
        <location evidence="1">Membrane</location>
        <topology evidence="1">Multi-pass membrane protein</topology>
    </subcellularLocation>
</comment>